<evidence type="ECO:0000259" key="6">
    <source>
        <dbReference type="PROSITE" id="PS50850"/>
    </source>
</evidence>
<dbReference type="PANTHER" id="PTHR23542:SF1">
    <property type="entry name" value="MAJOR FACILITATOR SUPERFAMILY (MFS) PROFILE DOMAIN-CONTAINING PROTEIN"/>
    <property type="match status" value="1"/>
</dbReference>
<dbReference type="InterPro" id="IPR036259">
    <property type="entry name" value="MFS_trans_sf"/>
</dbReference>
<evidence type="ECO:0000256" key="4">
    <source>
        <dbReference type="ARBA" id="ARBA00023136"/>
    </source>
</evidence>
<dbReference type="RefSeq" id="WP_286344178.1">
    <property type="nucleotide sequence ID" value="NZ_AP027732.1"/>
</dbReference>
<dbReference type="InterPro" id="IPR011701">
    <property type="entry name" value="MFS"/>
</dbReference>
<dbReference type="Pfam" id="PF07690">
    <property type="entry name" value="MFS_1"/>
    <property type="match status" value="1"/>
</dbReference>
<protein>
    <recommendedName>
        <fullName evidence="6">Major facilitator superfamily (MFS) profile domain-containing protein</fullName>
    </recommendedName>
</protein>
<feature type="transmembrane region" description="Helical" evidence="5">
    <location>
        <begin position="216"/>
        <end position="235"/>
    </location>
</feature>
<evidence type="ECO:0000256" key="1">
    <source>
        <dbReference type="ARBA" id="ARBA00004651"/>
    </source>
</evidence>
<dbReference type="Proteomes" id="UP001321486">
    <property type="component" value="Chromosome"/>
</dbReference>
<reference evidence="8" key="1">
    <citation type="journal article" date="2019" name="Int. J. Syst. Evol. Microbiol.">
        <title>The Global Catalogue of Microorganisms (GCM) 10K type strain sequencing project: providing services to taxonomists for standard genome sequencing and annotation.</title>
        <authorList>
            <consortium name="The Broad Institute Genomics Platform"/>
            <consortium name="The Broad Institute Genome Sequencing Center for Infectious Disease"/>
            <person name="Wu L."/>
            <person name="Ma J."/>
        </authorList>
    </citation>
    <scope>NUCLEOTIDE SEQUENCE [LARGE SCALE GENOMIC DNA]</scope>
    <source>
        <strain evidence="8">NBRC 108728</strain>
    </source>
</reference>
<feature type="transmembrane region" description="Helical" evidence="5">
    <location>
        <begin position="154"/>
        <end position="176"/>
    </location>
</feature>
<evidence type="ECO:0000256" key="2">
    <source>
        <dbReference type="ARBA" id="ARBA00022692"/>
    </source>
</evidence>
<comment type="subcellular location">
    <subcellularLocation>
        <location evidence="1">Cell membrane</location>
        <topology evidence="1">Multi-pass membrane protein</topology>
    </subcellularLocation>
</comment>
<accession>A0ABM8GSH2</accession>
<evidence type="ECO:0000313" key="8">
    <source>
        <dbReference type="Proteomes" id="UP001321486"/>
    </source>
</evidence>
<keyword evidence="3 5" id="KW-1133">Transmembrane helix</keyword>
<feature type="transmembrane region" description="Helical" evidence="5">
    <location>
        <begin position="99"/>
        <end position="118"/>
    </location>
</feature>
<organism evidence="7 8">
    <name type="scientific">Frondihabitans sucicola</name>
    <dbReference type="NCBI Taxonomy" id="1268041"/>
    <lineage>
        <taxon>Bacteria</taxon>
        <taxon>Bacillati</taxon>
        <taxon>Actinomycetota</taxon>
        <taxon>Actinomycetes</taxon>
        <taxon>Micrococcales</taxon>
        <taxon>Microbacteriaceae</taxon>
        <taxon>Frondihabitans</taxon>
    </lineage>
</organism>
<sequence length="254" mass="25387">MFLTGPPIVTLVSGLAFSALGTVLAAALLIAGGAALAAQTRTAPPRQTRVRRIDRATRSRLLGRSFLSTVAVAIGLGFFFGAMPVIVTAFATEHGYGPAAGFLLALTSVASLAAGLAYGATEERWRPHSVQLGASILLFIALAVTAVRPSLATLLIGLILAGATIAPINVSSAQIVERTVPRRSLTQGFTWINTASAAGIALGGAVSGIVVQADGVHLALAVGCALVLVAPLGAVSGARVAGTESGGDATRAAS</sequence>
<evidence type="ECO:0000256" key="5">
    <source>
        <dbReference type="SAM" id="Phobius"/>
    </source>
</evidence>
<dbReference type="EMBL" id="AP027732">
    <property type="protein sequence ID" value="BDZ51407.1"/>
    <property type="molecule type" value="Genomic_DNA"/>
</dbReference>
<keyword evidence="8" id="KW-1185">Reference proteome</keyword>
<dbReference type="InterPro" id="IPR020846">
    <property type="entry name" value="MFS_dom"/>
</dbReference>
<name>A0ABM8GSH2_9MICO</name>
<feature type="transmembrane region" description="Helical" evidence="5">
    <location>
        <begin position="188"/>
        <end position="210"/>
    </location>
</feature>
<keyword evidence="4 5" id="KW-0472">Membrane</keyword>
<dbReference type="PANTHER" id="PTHR23542">
    <property type="match status" value="1"/>
</dbReference>
<feature type="transmembrane region" description="Helical" evidence="5">
    <location>
        <begin position="61"/>
        <end position="87"/>
    </location>
</feature>
<gene>
    <name evidence="7" type="ORF">GCM10025867_36480</name>
</gene>
<feature type="transmembrane region" description="Helical" evidence="5">
    <location>
        <begin position="130"/>
        <end position="148"/>
    </location>
</feature>
<evidence type="ECO:0000313" key="7">
    <source>
        <dbReference type="EMBL" id="BDZ51407.1"/>
    </source>
</evidence>
<dbReference type="Gene3D" id="1.20.1250.20">
    <property type="entry name" value="MFS general substrate transporter like domains"/>
    <property type="match status" value="1"/>
</dbReference>
<proteinExistence type="predicted"/>
<feature type="domain" description="Major facilitator superfamily (MFS) profile" evidence="6">
    <location>
        <begin position="61"/>
        <end position="254"/>
    </location>
</feature>
<keyword evidence="2 5" id="KW-0812">Transmembrane</keyword>
<feature type="transmembrane region" description="Helical" evidence="5">
    <location>
        <begin position="15"/>
        <end position="40"/>
    </location>
</feature>
<dbReference type="SUPFAM" id="SSF103473">
    <property type="entry name" value="MFS general substrate transporter"/>
    <property type="match status" value="1"/>
</dbReference>
<evidence type="ECO:0000256" key="3">
    <source>
        <dbReference type="ARBA" id="ARBA00022989"/>
    </source>
</evidence>
<dbReference type="PROSITE" id="PS50850">
    <property type="entry name" value="MFS"/>
    <property type="match status" value="1"/>
</dbReference>